<dbReference type="GO" id="GO:0006508">
    <property type="term" value="P:proteolysis"/>
    <property type="evidence" value="ECO:0007669"/>
    <property type="project" value="InterPro"/>
</dbReference>
<dbReference type="GO" id="GO:0004252">
    <property type="term" value="F:serine-type endopeptidase activity"/>
    <property type="evidence" value="ECO:0007669"/>
    <property type="project" value="InterPro"/>
</dbReference>
<keyword evidence="5" id="KW-1185">Reference proteome</keyword>
<feature type="domain" description="Peptidase S1" evidence="3">
    <location>
        <begin position="66"/>
        <end position="244"/>
    </location>
</feature>
<sequence length="244" mass="27284">MLLLIILYLQNIVVYSGDDRIVVNYNQCVLQDNCGNSTNNGFTNIDLRSSRNVCPVGQVQCSISDITCGQRRIRNYIGQATLGAHPWQAFTTLFSSYIRSGTFIDKKHVLTAAHKVLDVSRNQLRVTMGVWNPNNMNNEEQSYTVRIVYSNKAFNNNTFKDNIAILVLSRQVTPDIMIGPACLPIANNLYTYQTCIVAGWGDTSFGANDSGTCTQTQVSVRIVDDATCRRSMIEQNVDVEKHLD</sequence>
<reference evidence="4 5" key="1">
    <citation type="journal article" date="2024" name="BMC Genomics">
        <title>De novo assembly and annotation of Popillia japonica's genome with initial clues to its potential as an invasive pest.</title>
        <authorList>
            <person name="Cucini C."/>
            <person name="Boschi S."/>
            <person name="Funari R."/>
            <person name="Cardaioli E."/>
            <person name="Iannotti N."/>
            <person name="Marturano G."/>
            <person name="Paoli F."/>
            <person name="Bruttini M."/>
            <person name="Carapelli A."/>
            <person name="Frati F."/>
            <person name="Nardi F."/>
        </authorList>
    </citation>
    <scope>NUCLEOTIDE SEQUENCE [LARGE SCALE GENOMIC DNA]</scope>
    <source>
        <strain evidence="4">DMR45628</strain>
    </source>
</reference>
<comment type="caution">
    <text evidence="4">The sequence shown here is derived from an EMBL/GenBank/DDBJ whole genome shotgun (WGS) entry which is preliminary data.</text>
</comment>
<keyword evidence="2" id="KW-0732">Signal</keyword>
<evidence type="ECO:0000259" key="3">
    <source>
        <dbReference type="PROSITE" id="PS50240"/>
    </source>
</evidence>
<evidence type="ECO:0000256" key="1">
    <source>
        <dbReference type="ARBA" id="ARBA00023157"/>
    </source>
</evidence>
<name>A0AAW1MAE9_POPJA</name>
<dbReference type="PROSITE" id="PS50240">
    <property type="entry name" value="TRYPSIN_DOM"/>
    <property type="match status" value="1"/>
</dbReference>
<feature type="chain" id="PRO_5043418783" evidence="2">
    <location>
        <begin position="17"/>
        <end position="244"/>
    </location>
</feature>
<dbReference type="SMART" id="SM00020">
    <property type="entry name" value="Tryp_SPc"/>
    <property type="match status" value="1"/>
</dbReference>
<dbReference type="PANTHER" id="PTHR24253">
    <property type="entry name" value="TRANSMEMBRANE PROTEASE SERINE"/>
    <property type="match status" value="1"/>
</dbReference>
<evidence type="ECO:0000256" key="2">
    <source>
        <dbReference type="SAM" id="SignalP"/>
    </source>
</evidence>
<dbReference type="InterPro" id="IPR009003">
    <property type="entry name" value="Peptidase_S1_PA"/>
</dbReference>
<dbReference type="SUPFAM" id="SSF50494">
    <property type="entry name" value="Trypsin-like serine proteases"/>
    <property type="match status" value="1"/>
</dbReference>
<dbReference type="Pfam" id="PF00089">
    <property type="entry name" value="Trypsin"/>
    <property type="match status" value="1"/>
</dbReference>
<dbReference type="PANTHER" id="PTHR24253:SF176">
    <property type="entry name" value="CORIN, ISOFORM B"/>
    <property type="match status" value="1"/>
</dbReference>
<dbReference type="AlphaFoldDB" id="A0AAW1MAE9"/>
<keyword evidence="1" id="KW-1015">Disulfide bond</keyword>
<evidence type="ECO:0000313" key="5">
    <source>
        <dbReference type="Proteomes" id="UP001458880"/>
    </source>
</evidence>
<organism evidence="4 5">
    <name type="scientific">Popillia japonica</name>
    <name type="common">Japanese beetle</name>
    <dbReference type="NCBI Taxonomy" id="7064"/>
    <lineage>
        <taxon>Eukaryota</taxon>
        <taxon>Metazoa</taxon>
        <taxon>Ecdysozoa</taxon>
        <taxon>Arthropoda</taxon>
        <taxon>Hexapoda</taxon>
        <taxon>Insecta</taxon>
        <taxon>Pterygota</taxon>
        <taxon>Neoptera</taxon>
        <taxon>Endopterygota</taxon>
        <taxon>Coleoptera</taxon>
        <taxon>Polyphaga</taxon>
        <taxon>Scarabaeiformia</taxon>
        <taxon>Scarabaeidae</taxon>
        <taxon>Rutelinae</taxon>
        <taxon>Popillia</taxon>
    </lineage>
</organism>
<gene>
    <name evidence="4" type="ORF">QE152_g8371</name>
</gene>
<dbReference type="InterPro" id="IPR043504">
    <property type="entry name" value="Peptidase_S1_PA_chymotrypsin"/>
</dbReference>
<proteinExistence type="predicted"/>
<protein>
    <submittedName>
        <fullName evidence="4">Trypsin</fullName>
    </submittedName>
</protein>
<accession>A0AAW1MAE9</accession>
<dbReference type="EMBL" id="JASPKY010000066">
    <property type="protein sequence ID" value="KAK9743713.1"/>
    <property type="molecule type" value="Genomic_DNA"/>
</dbReference>
<evidence type="ECO:0000313" key="4">
    <source>
        <dbReference type="EMBL" id="KAK9743713.1"/>
    </source>
</evidence>
<dbReference type="Gene3D" id="2.40.10.10">
    <property type="entry name" value="Trypsin-like serine proteases"/>
    <property type="match status" value="1"/>
</dbReference>
<dbReference type="InterPro" id="IPR001254">
    <property type="entry name" value="Trypsin_dom"/>
</dbReference>
<dbReference type="Proteomes" id="UP001458880">
    <property type="component" value="Unassembled WGS sequence"/>
</dbReference>
<feature type="signal peptide" evidence="2">
    <location>
        <begin position="1"/>
        <end position="16"/>
    </location>
</feature>